<organism evidence="1 2">
    <name type="scientific">Ciona intestinalis</name>
    <name type="common">Transparent sea squirt</name>
    <name type="synonym">Ascidia intestinalis</name>
    <dbReference type="NCBI Taxonomy" id="7719"/>
    <lineage>
        <taxon>Eukaryota</taxon>
        <taxon>Metazoa</taxon>
        <taxon>Chordata</taxon>
        <taxon>Tunicata</taxon>
        <taxon>Ascidiacea</taxon>
        <taxon>Phlebobranchia</taxon>
        <taxon>Cionidae</taxon>
        <taxon>Ciona</taxon>
    </lineage>
</organism>
<sequence>MITIKTTEQCSTYSKLLEVHCKKNQKECNSLRRRISGDK</sequence>
<evidence type="ECO:0000313" key="2">
    <source>
        <dbReference type="Proteomes" id="UP000008144"/>
    </source>
</evidence>
<dbReference type="HOGENOM" id="CLU_3319789_0_0_1"/>
<proteinExistence type="predicted"/>
<dbReference type="AlphaFoldDB" id="H2XW55"/>
<dbReference type="Proteomes" id="UP000008144">
    <property type="component" value="Chromosome 8"/>
</dbReference>
<reference evidence="1" key="4">
    <citation type="submission" date="2025-09" db="UniProtKB">
        <authorList>
            <consortium name="Ensembl"/>
        </authorList>
    </citation>
    <scope>IDENTIFICATION</scope>
</reference>
<dbReference type="Ensembl" id="ENSCINT00000036126.1">
    <property type="protein sequence ID" value="ENSCINP00000033889.1"/>
    <property type="gene ID" value="ENSCING00000018879.1"/>
</dbReference>
<evidence type="ECO:0000313" key="1">
    <source>
        <dbReference type="Ensembl" id="ENSCINP00000033889.1"/>
    </source>
</evidence>
<reference evidence="1" key="2">
    <citation type="journal article" date="2008" name="Genome Biol.">
        <title>Improved genome assembly and evidence-based global gene model set for the chordate Ciona intestinalis: new insight into intron and operon populations.</title>
        <authorList>
            <person name="Satou Y."/>
            <person name="Mineta K."/>
            <person name="Ogasawara M."/>
            <person name="Sasakura Y."/>
            <person name="Shoguchi E."/>
            <person name="Ueno K."/>
            <person name="Yamada L."/>
            <person name="Matsumoto J."/>
            <person name="Wasserscheid J."/>
            <person name="Dewar K."/>
            <person name="Wiley G.B."/>
            <person name="Macmil S.L."/>
            <person name="Roe B.A."/>
            <person name="Zeller R.W."/>
            <person name="Hastings K.E."/>
            <person name="Lemaire P."/>
            <person name="Lindquist E."/>
            <person name="Endo T."/>
            <person name="Hotta K."/>
            <person name="Inaba K."/>
        </authorList>
    </citation>
    <scope>NUCLEOTIDE SEQUENCE [LARGE SCALE GENOMIC DNA]</scope>
    <source>
        <strain evidence="1">wild type</strain>
    </source>
</reference>
<name>H2XW55_CIOIN</name>
<reference evidence="2" key="1">
    <citation type="journal article" date="2002" name="Science">
        <title>The draft genome of Ciona intestinalis: insights into chordate and vertebrate origins.</title>
        <authorList>
            <person name="Dehal P."/>
            <person name="Satou Y."/>
            <person name="Campbell R.K."/>
            <person name="Chapman J."/>
            <person name="Degnan B."/>
            <person name="De Tomaso A."/>
            <person name="Davidson B."/>
            <person name="Di Gregorio A."/>
            <person name="Gelpke M."/>
            <person name="Goodstein D.M."/>
            <person name="Harafuji N."/>
            <person name="Hastings K.E."/>
            <person name="Ho I."/>
            <person name="Hotta K."/>
            <person name="Huang W."/>
            <person name="Kawashima T."/>
            <person name="Lemaire P."/>
            <person name="Martinez D."/>
            <person name="Meinertzhagen I.A."/>
            <person name="Necula S."/>
            <person name="Nonaka M."/>
            <person name="Putnam N."/>
            <person name="Rash S."/>
            <person name="Saiga H."/>
            <person name="Satake M."/>
            <person name="Terry A."/>
            <person name="Yamada L."/>
            <person name="Wang H.G."/>
            <person name="Awazu S."/>
            <person name="Azumi K."/>
            <person name="Boore J."/>
            <person name="Branno M."/>
            <person name="Chin-Bow S."/>
            <person name="DeSantis R."/>
            <person name="Doyle S."/>
            <person name="Francino P."/>
            <person name="Keys D.N."/>
            <person name="Haga S."/>
            <person name="Hayashi H."/>
            <person name="Hino K."/>
            <person name="Imai K.S."/>
            <person name="Inaba K."/>
            <person name="Kano S."/>
            <person name="Kobayashi K."/>
            <person name="Kobayashi M."/>
            <person name="Lee B.I."/>
            <person name="Makabe K.W."/>
            <person name="Manohar C."/>
            <person name="Matassi G."/>
            <person name="Medina M."/>
            <person name="Mochizuki Y."/>
            <person name="Mount S."/>
            <person name="Morishita T."/>
            <person name="Miura S."/>
            <person name="Nakayama A."/>
            <person name="Nishizaka S."/>
            <person name="Nomoto H."/>
            <person name="Ohta F."/>
            <person name="Oishi K."/>
            <person name="Rigoutsos I."/>
            <person name="Sano M."/>
            <person name="Sasaki A."/>
            <person name="Sasakura Y."/>
            <person name="Shoguchi E."/>
            <person name="Shin-i T."/>
            <person name="Spagnuolo A."/>
            <person name="Stainier D."/>
            <person name="Suzuki M.M."/>
            <person name="Tassy O."/>
            <person name="Takatori N."/>
            <person name="Tokuoka M."/>
            <person name="Yagi K."/>
            <person name="Yoshizaki F."/>
            <person name="Wada S."/>
            <person name="Zhang C."/>
            <person name="Hyatt P.D."/>
            <person name="Larimer F."/>
            <person name="Detter C."/>
            <person name="Doggett N."/>
            <person name="Glavina T."/>
            <person name="Hawkins T."/>
            <person name="Richardson P."/>
            <person name="Lucas S."/>
            <person name="Kohara Y."/>
            <person name="Levine M."/>
            <person name="Satoh N."/>
            <person name="Rokhsar D.S."/>
        </authorList>
    </citation>
    <scope>NUCLEOTIDE SEQUENCE [LARGE SCALE GENOMIC DNA]</scope>
</reference>
<dbReference type="InParanoid" id="H2XW55"/>
<dbReference type="EMBL" id="EAAA01002694">
    <property type="status" value="NOT_ANNOTATED_CDS"/>
    <property type="molecule type" value="Genomic_DNA"/>
</dbReference>
<reference evidence="1" key="3">
    <citation type="submission" date="2025-08" db="UniProtKB">
        <authorList>
            <consortium name="Ensembl"/>
        </authorList>
    </citation>
    <scope>IDENTIFICATION</scope>
</reference>
<accession>H2XW55</accession>
<keyword evidence="2" id="KW-1185">Reference proteome</keyword>
<protein>
    <submittedName>
        <fullName evidence="1">Uncharacterized protein</fullName>
    </submittedName>
</protein>